<dbReference type="KEGG" id="lip:LI1159"/>
<sequence>MLEKTIMISLNNSSIQIPQQNIEESTSQEVTSSSGGQPAKVDGVSIQAPKAPVTSAASNLEGVQQREAQENVTKMGLPELSAPKGGGYVQSTAAMFAEVTVDAMNQQRKAAQDVQNSALEGMVNKMLEAAKDIKEQSKLMMGLGIASSVMTTAMGFGGTIGGVKSMTANPGVGTTPQAQVTSNKLTLGKEIAEGIRGGMDTGKESQVKSIDADIRTTQAEEKKLEAQMELVKQFAENSKNLAQQALQIMSEVTRDANATTQRILA</sequence>
<gene>
    <name evidence="2" type="ordered locus">LI1159</name>
</gene>
<organism evidence="2 3">
    <name type="scientific">Lawsonia intracellularis (strain PHE/MN1-00)</name>
    <dbReference type="NCBI Taxonomy" id="363253"/>
    <lineage>
        <taxon>Bacteria</taxon>
        <taxon>Pseudomonadati</taxon>
        <taxon>Thermodesulfobacteriota</taxon>
        <taxon>Desulfovibrionia</taxon>
        <taxon>Desulfovibrionales</taxon>
        <taxon>Desulfovibrionaceae</taxon>
        <taxon>Lawsonia</taxon>
    </lineage>
</organism>
<dbReference type="HOGENOM" id="CLU_1072788_0_0_7"/>
<evidence type="ECO:0000256" key="1">
    <source>
        <dbReference type="SAM" id="MobiDB-lite"/>
    </source>
</evidence>
<dbReference type="EMBL" id="AM180252">
    <property type="protein sequence ID" value="CAJ55213.1"/>
    <property type="molecule type" value="Genomic_DNA"/>
</dbReference>
<protein>
    <submittedName>
        <fullName evidence="2">NA</fullName>
    </submittedName>
</protein>
<evidence type="ECO:0000313" key="2">
    <source>
        <dbReference type="EMBL" id="CAJ55213.1"/>
    </source>
</evidence>
<feature type="region of interest" description="Disordered" evidence="1">
    <location>
        <begin position="21"/>
        <end position="42"/>
    </location>
</feature>
<feature type="compositionally biased region" description="Low complexity" evidence="1">
    <location>
        <begin position="24"/>
        <end position="37"/>
    </location>
</feature>
<proteinExistence type="predicted"/>
<evidence type="ECO:0000313" key="3">
    <source>
        <dbReference type="Proteomes" id="UP000002430"/>
    </source>
</evidence>
<dbReference type="STRING" id="363253.LI1159"/>
<accession>Q1MP64</accession>
<name>Q1MP64_LAWIP</name>
<dbReference type="Proteomes" id="UP000002430">
    <property type="component" value="Chromosome"/>
</dbReference>
<keyword evidence="3" id="KW-1185">Reference proteome</keyword>
<dbReference type="AlphaFoldDB" id="Q1MP64"/>
<dbReference type="SMR" id="Q1MP64"/>
<reference evidence="2 3" key="1">
    <citation type="submission" date="2005-11" db="EMBL/GenBank/DDBJ databases">
        <title>The complete genome sequence of Lawsonia intracellularis: the causative agent of proliferative enteropathy.</title>
        <authorList>
            <person name="Kaur K."/>
            <person name="Zhang Q."/>
            <person name="Beckler D."/>
            <person name="Munir S."/>
            <person name="Li L."/>
            <person name="Kinsley K."/>
            <person name="Herron L."/>
            <person name="Peterson A."/>
            <person name="May B."/>
            <person name="Singh S."/>
            <person name="Gebhart C."/>
            <person name="Kapur V."/>
        </authorList>
    </citation>
    <scope>NUCLEOTIDE SEQUENCE [LARGE SCALE GENOMIC DNA]</scope>
    <source>
        <strain evidence="2 3">PHE/MN1-00</strain>
    </source>
</reference>